<evidence type="ECO:0000313" key="5">
    <source>
        <dbReference type="EMBL" id="XDI04648.1"/>
    </source>
</evidence>
<name>A0AB39BEN9_9MICO</name>
<dbReference type="InterPro" id="IPR013096">
    <property type="entry name" value="Cupin_2"/>
</dbReference>
<keyword evidence="3" id="KW-0804">Transcription</keyword>
<evidence type="ECO:0000256" key="1">
    <source>
        <dbReference type="ARBA" id="ARBA00023015"/>
    </source>
</evidence>
<dbReference type="InterPro" id="IPR011051">
    <property type="entry name" value="RmlC_Cupin_sf"/>
</dbReference>
<dbReference type="InterPro" id="IPR018060">
    <property type="entry name" value="HTH_AraC"/>
</dbReference>
<gene>
    <name evidence="5" type="ORF">ABFY20_15080</name>
</gene>
<dbReference type="RefSeq" id="WP_368497053.1">
    <property type="nucleotide sequence ID" value="NZ_CP162511.1"/>
</dbReference>
<proteinExistence type="predicted"/>
<dbReference type="PANTHER" id="PTHR11019:SF199">
    <property type="entry name" value="HTH-TYPE TRANSCRIPTIONAL REGULATOR NIMR"/>
    <property type="match status" value="1"/>
</dbReference>
<reference evidence="5" key="1">
    <citation type="submission" date="2024-05" db="EMBL/GenBank/DDBJ databases">
        <title>Herbiconiux sp. A18JL235.</title>
        <authorList>
            <person name="Zhang G."/>
        </authorList>
    </citation>
    <scope>NUCLEOTIDE SEQUENCE</scope>
    <source>
        <strain evidence="5">A18JL235</strain>
    </source>
</reference>
<feature type="domain" description="HTH araC/xylS-type" evidence="4">
    <location>
        <begin position="168"/>
        <end position="265"/>
    </location>
</feature>
<dbReference type="AlphaFoldDB" id="A0AB39BEN9"/>
<dbReference type="Pfam" id="PF12833">
    <property type="entry name" value="HTH_18"/>
    <property type="match status" value="1"/>
</dbReference>
<organism evidence="5">
    <name type="scientific">Herbiconiux sp. A18JL235</name>
    <dbReference type="NCBI Taxonomy" id="3152363"/>
    <lineage>
        <taxon>Bacteria</taxon>
        <taxon>Bacillati</taxon>
        <taxon>Actinomycetota</taxon>
        <taxon>Actinomycetes</taxon>
        <taxon>Micrococcales</taxon>
        <taxon>Microbacteriaceae</taxon>
        <taxon>Herbiconiux</taxon>
    </lineage>
</organism>
<dbReference type="PROSITE" id="PS01124">
    <property type="entry name" value="HTH_ARAC_FAMILY_2"/>
    <property type="match status" value="1"/>
</dbReference>
<evidence type="ECO:0000256" key="2">
    <source>
        <dbReference type="ARBA" id="ARBA00023125"/>
    </source>
</evidence>
<keyword evidence="1" id="KW-0805">Transcription regulation</keyword>
<dbReference type="SMART" id="SM00342">
    <property type="entry name" value="HTH_ARAC"/>
    <property type="match status" value="1"/>
</dbReference>
<protein>
    <submittedName>
        <fullName evidence="5">Helix-turn-helix domain-containing protein</fullName>
    </submittedName>
</protein>
<evidence type="ECO:0000259" key="4">
    <source>
        <dbReference type="PROSITE" id="PS01124"/>
    </source>
</evidence>
<dbReference type="Gene3D" id="2.60.120.10">
    <property type="entry name" value="Jelly Rolls"/>
    <property type="match status" value="1"/>
</dbReference>
<evidence type="ECO:0000256" key="3">
    <source>
        <dbReference type="ARBA" id="ARBA00023163"/>
    </source>
</evidence>
<dbReference type="SUPFAM" id="SSF46689">
    <property type="entry name" value="Homeodomain-like"/>
    <property type="match status" value="1"/>
</dbReference>
<keyword evidence="2" id="KW-0238">DNA-binding</keyword>
<dbReference type="GO" id="GO:0003700">
    <property type="term" value="F:DNA-binding transcription factor activity"/>
    <property type="evidence" value="ECO:0007669"/>
    <property type="project" value="InterPro"/>
</dbReference>
<dbReference type="Gene3D" id="1.10.10.60">
    <property type="entry name" value="Homeodomain-like"/>
    <property type="match status" value="1"/>
</dbReference>
<dbReference type="InterPro" id="IPR009057">
    <property type="entry name" value="Homeodomain-like_sf"/>
</dbReference>
<dbReference type="InterPro" id="IPR018062">
    <property type="entry name" value="HTH_AraC-typ_CS"/>
</dbReference>
<dbReference type="GO" id="GO:0043565">
    <property type="term" value="F:sequence-specific DNA binding"/>
    <property type="evidence" value="ECO:0007669"/>
    <property type="project" value="InterPro"/>
</dbReference>
<sequence>MSDVPYQPGLTVLRSAVDVAEPTPEVFEASRTAVDIGTRFDAHRHEEDQLAWMASGAMGLTVRGETWHLREEHLAWIPAGAVHEMAFPGRGLLISLYAATGLRPRGEEWTRPRVVAADRLATSLLEHLVDGQPSPSRRRQCRLLLTDLLEGAATRHDVVALPSEPRARAVAEGILHDPADPRELEEWAAGEGVSGKTIGRAFLAETGQSFRRWRIQARLHTAAGLLADGRPVHEVAAAVGYATPSGFIAAFSDRFGATPARYAQRLR</sequence>
<dbReference type="SUPFAM" id="SSF51182">
    <property type="entry name" value="RmlC-like cupins"/>
    <property type="match status" value="1"/>
</dbReference>
<dbReference type="PROSITE" id="PS00041">
    <property type="entry name" value="HTH_ARAC_FAMILY_1"/>
    <property type="match status" value="1"/>
</dbReference>
<dbReference type="Pfam" id="PF07883">
    <property type="entry name" value="Cupin_2"/>
    <property type="match status" value="1"/>
</dbReference>
<dbReference type="EMBL" id="CP162511">
    <property type="protein sequence ID" value="XDI04648.1"/>
    <property type="molecule type" value="Genomic_DNA"/>
</dbReference>
<dbReference type="InterPro" id="IPR014710">
    <property type="entry name" value="RmlC-like_jellyroll"/>
</dbReference>
<dbReference type="PANTHER" id="PTHR11019">
    <property type="entry name" value="HTH-TYPE TRANSCRIPTIONAL REGULATOR NIMR"/>
    <property type="match status" value="1"/>
</dbReference>
<accession>A0AB39BEN9</accession>